<sequence length="52" mass="6034">MTRTDVRAKYTLASESRDDVCNNAHFCYPPSIDTSRRKGYPQQDTTAYNIQF</sequence>
<dbReference type="AlphaFoldDB" id="G2XV77"/>
<evidence type="ECO:0000313" key="2">
    <source>
        <dbReference type="Proteomes" id="UP000008177"/>
    </source>
</evidence>
<protein>
    <submittedName>
        <fullName evidence="1">Uncharacterized protein</fullName>
    </submittedName>
</protein>
<name>G2XV77_BOTF4</name>
<proteinExistence type="predicted"/>
<reference evidence="2" key="1">
    <citation type="journal article" date="2011" name="PLoS Genet.">
        <title>Genomic analysis of the necrotrophic fungal pathogens Sclerotinia sclerotiorum and Botrytis cinerea.</title>
        <authorList>
            <person name="Amselem J."/>
            <person name="Cuomo C.A."/>
            <person name="van Kan J.A."/>
            <person name="Viaud M."/>
            <person name="Benito E.P."/>
            <person name="Couloux A."/>
            <person name="Coutinho P.M."/>
            <person name="de Vries R.P."/>
            <person name="Dyer P.S."/>
            <person name="Fillinger S."/>
            <person name="Fournier E."/>
            <person name="Gout L."/>
            <person name="Hahn M."/>
            <person name="Kohn L."/>
            <person name="Lapalu N."/>
            <person name="Plummer K.M."/>
            <person name="Pradier J.M."/>
            <person name="Quevillon E."/>
            <person name="Sharon A."/>
            <person name="Simon A."/>
            <person name="ten Have A."/>
            <person name="Tudzynski B."/>
            <person name="Tudzynski P."/>
            <person name="Wincker P."/>
            <person name="Andrew M."/>
            <person name="Anthouard V."/>
            <person name="Beever R.E."/>
            <person name="Beffa R."/>
            <person name="Benoit I."/>
            <person name="Bouzid O."/>
            <person name="Brault B."/>
            <person name="Chen Z."/>
            <person name="Choquer M."/>
            <person name="Collemare J."/>
            <person name="Cotton P."/>
            <person name="Danchin E.G."/>
            <person name="Da Silva C."/>
            <person name="Gautier A."/>
            <person name="Giraud C."/>
            <person name="Giraud T."/>
            <person name="Gonzalez C."/>
            <person name="Grossetete S."/>
            <person name="Guldener U."/>
            <person name="Henrissat B."/>
            <person name="Howlett B.J."/>
            <person name="Kodira C."/>
            <person name="Kretschmer M."/>
            <person name="Lappartient A."/>
            <person name="Leroch M."/>
            <person name="Levis C."/>
            <person name="Mauceli E."/>
            <person name="Neuveglise C."/>
            <person name="Oeser B."/>
            <person name="Pearson M."/>
            <person name="Poulain J."/>
            <person name="Poussereau N."/>
            <person name="Quesneville H."/>
            <person name="Rascle C."/>
            <person name="Schumacher J."/>
            <person name="Segurens B."/>
            <person name="Sexton A."/>
            <person name="Silva E."/>
            <person name="Sirven C."/>
            <person name="Soanes D.M."/>
            <person name="Talbot N.J."/>
            <person name="Templeton M."/>
            <person name="Yandava C."/>
            <person name="Yarden O."/>
            <person name="Zeng Q."/>
            <person name="Rollins J.A."/>
            <person name="Lebrun M.H."/>
            <person name="Dickman M."/>
        </authorList>
    </citation>
    <scope>NUCLEOTIDE SEQUENCE [LARGE SCALE GENOMIC DNA]</scope>
    <source>
        <strain evidence="2">T4</strain>
    </source>
</reference>
<gene>
    <name evidence="1" type="ORF">BofuT4_uP059770.1</name>
</gene>
<dbReference type="EMBL" id="FQ790270">
    <property type="protein sequence ID" value="CCD44397.1"/>
    <property type="molecule type" value="Genomic_DNA"/>
</dbReference>
<organism evidence="1 2">
    <name type="scientific">Botryotinia fuckeliana (strain T4)</name>
    <name type="common">Noble rot fungus</name>
    <name type="synonym">Botrytis cinerea</name>
    <dbReference type="NCBI Taxonomy" id="999810"/>
    <lineage>
        <taxon>Eukaryota</taxon>
        <taxon>Fungi</taxon>
        <taxon>Dikarya</taxon>
        <taxon>Ascomycota</taxon>
        <taxon>Pezizomycotina</taxon>
        <taxon>Leotiomycetes</taxon>
        <taxon>Helotiales</taxon>
        <taxon>Sclerotiniaceae</taxon>
        <taxon>Botrytis</taxon>
    </lineage>
</organism>
<dbReference type="InParanoid" id="G2XV77"/>
<dbReference type="Proteomes" id="UP000008177">
    <property type="component" value="Unplaced contigs"/>
</dbReference>
<accession>G2XV77</accession>
<evidence type="ECO:0000313" key="1">
    <source>
        <dbReference type="EMBL" id="CCD44397.1"/>
    </source>
</evidence>
<dbReference type="HOGENOM" id="CLU_3086942_0_0_1"/>